<evidence type="ECO:0000256" key="1">
    <source>
        <dbReference type="ARBA" id="ARBA00001933"/>
    </source>
</evidence>
<feature type="domain" description="Aminotransferase class V" evidence="7">
    <location>
        <begin position="34"/>
        <end position="403"/>
    </location>
</feature>
<dbReference type="SUPFAM" id="SSF53383">
    <property type="entry name" value="PLP-dependent transferases"/>
    <property type="match status" value="1"/>
</dbReference>
<dbReference type="GO" id="GO:0030170">
    <property type="term" value="F:pyridoxal phosphate binding"/>
    <property type="evidence" value="ECO:0007669"/>
    <property type="project" value="InterPro"/>
</dbReference>
<dbReference type="NCBIfam" id="TIGR01979">
    <property type="entry name" value="sufS"/>
    <property type="match status" value="1"/>
</dbReference>
<keyword evidence="5" id="KW-0663">Pyridoxal phosphate</keyword>
<sequence>MNNLKTQNNAHKNINAYRNDFRSLDQKINNHPLVYLDTAASSQAPMVVIDEISRYLKEDHANVHRGIHTLSHRATNIYENARNHISTFINSATTDEIVFTRGTTESINLVAQSFCRPNIKPGDKILITHLEHHSNIVPWQLLCDQTNAKLVIAPMNKKGEIEIEKLIDLLDEKVRILSIAHVSNALGSILPINQIIKKAHQLNIPVLIDGAQAIPHTKIDVQKIDADFYVFSSHKMYGPTGIGVLYGKEALLEKMPPYQGGGDMILEVRFSGTTFNKLPFKFEAGTPNISGAAGFGKAVKYVCDIGLDKIQAHEEKLHSYLVNNLKKIEGISLIGTAAKKSCLQSFLIKDIHPHDVGSILDNEGVAIRTGHHCAMPVMDFYGISGTARASLGLYNNEDDIDRLIAAIRKTKKIFKI</sequence>
<comment type="catalytic activity">
    <reaction evidence="6">
        <text>(sulfur carrier)-H + L-cysteine = (sulfur carrier)-SH + L-alanine</text>
        <dbReference type="Rhea" id="RHEA:43892"/>
        <dbReference type="Rhea" id="RHEA-COMP:14737"/>
        <dbReference type="Rhea" id="RHEA-COMP:14739"/>
        <dbReference type="ChEBI" id="CHEBI:29917"/>
        <dbReference type="ChEBI" id="CHEBI:35235"/>
        <dbReference type="ChEBI" id="CHEBI:57972"/>
        <dbReference type="ChEBI" id="CHEBI:64428"/>
        <dbReference type="EC" id="2.8.1.7"/>
    </reaction>
</comment>
<dbReference type="Gene3D" id="3.90.1150.10">
    <property type="entry name" value="Aspartate Aminotransferase, domain 1"/>
    <property type="match status" value="1"/>
</dbReference>
<keyword evidence="4" id="KW-0808">Transferase</keyword>
<evidence type="ECO:0000256" key="2">
    <source>
        <dbReference type="ARBA" id="ARBA00010447"/>
    </source>
</evidence>
<evidence type="ECO:0000259" key="7">
    <source>
        <dbReference type="Pfam" id="PF00266"/>
    </source>
</evidence>
<dbReference type="InterPro" id="IPR015422">
    <property type="entry name" value="PyrdxlP-dep_Trfase_small"/>
</dbReference>
<dbReference type="GO" id="GO:0006534">
    <property type="term" value="P:cysteine metabolic process"/>
    <property type="evidence" value="ECO:0007669"/>
    <property type="project" value="InterPro"/>
</dbReference>
<comment type="similarity">
    <text evidence="2">Belongs to the class-V pyridoxal-phosphate-dependent aminotransferase family. Csd subfamily.</text>
</comment>
<evidence type="ECO:0000256" key="6">
    <source>
        <dbReference type="ARBA" id="ARBA00050776"/>
    </source>
</evidence>
<dbReference type="PANTHER" id="PTHR43586:SF8">
    <property type="entry name" value="CYSTEINE DESULFURASE 1, CHLOROPLASTIC"/>
    <property type="match status" value="1"/>
</dbReference>
<name>A0A381QUL3_9ZZZZ</name>
<dbReference type="PANTHER" id="PTHR43586">
    <property type="entry name" value="CYSTEINE DESULFURASE"/>
    <property type="match status" value="1"/>
</dbReference>
<dbReference type="InterPro" id="IPR010970">
    <property type="entry name" value="Cys_dSase_SufS"/>
</dbReference>
<dbReference type="EC" id="2.8.1.7" evidence="3"/>
<dbReference type="InterPro" id="IPR000192">
    <property type="entry name" value="Aminotrans_V_dom"/>
</dbReference>
<dbReference type="EMBL" id="UINC01001535">
    <property type="protein sequence ID" value="SUZ83081.1"/>
    <property type="molecule type" value="Genomic_DNA"/>
</dbReference>
<dbReference type="InterPro" id="IPR015424">
    <property type="entry name" value="PyrdxlP-dep_Trfase"/>
</dbReference>
<dbReference type="PIRSF" id="PIRSF005572">
    <property type="entry name" value="NifS"/>
    <property type="match status" value="1"/>
</dbReference>
<protein>
    <recommendedName>
        <fullName evidence="3">cysteine desulfurase</fullName>
        <ecNumber evidence="3">2.8.1.7</ecNumber>
    </recommendedName>
</protein>
<evidence type="ECO:0000256" key="3">
    <source>
        <dbReference type="ARBA" id="ARBA00012239"/>
    </source>
</evidence>
<accession>A0A381QUL3</accession>
<dbReference type="CDD" id="cd06453">
    <property type="entry name" value="SufS_like"/>
    <property type="match status" value="1"/>
</dbReference>
<dbReference type="Gene3D" id="3.40.640.10">
    <property type="entry name" value="Type I PLP-dependent aspartate aminotransferase-like (Major domain)"/>
    <property type="match status" value="1"/>
</dbReference>
<evidence type="ECO:0000313" key="8">
    <source>
        <dbReference type="EMBL" id="SUZ83081.1"/>
    </source>
</evidence>
<evidence type="ECO:0000256" key="5">
    <source>
        <dbReference type="ARBA" id="ARBA00022898"/>
    </source>
</evidence>
<dbReference type="InterPro" id="IPR016454">
    <property type="entry name" value="Cysteine_dSase"/>
</dbReference>
<organism evidence="8">
    <name type="scientific">marine metagenome</name>
    <dbReference type="NCBI Taxonomy" id="408172"/>
    <lineage>
        <taxon>unclassified sequences</taxon>
        <taxon>metagenomes</taxon>
        <taxon>ecological metagenomes</taxon>
    </lineage>
</organism>
<gene>
    <name evidence="8" type="ORF">METZ01_LOCUS35935</name>
</gene>
<evidence type="ECO:0000256" key="4">
    <source>
        <dbReference type="ARBA" id="ARBA00022679"/>
    </source>
</evidence>
<dbReference type="AlphaFoldDB" id="A0A381QUL3"/>
<proteinExistence type="inferred from homology"/>
<dbReference type="GO" id="GO:0031071">
    <property type="term" value="F:cysteine desulfurase activity"/>
    <property type="evidence" value="ECO:0007669"/>
    <property type="project" value="UniProtKB-EC"/>
</dbReference>
<comment type="cofactor">
    <cofactor evidence="1">
        <name>pyridoxal 5'-phosphate</name>
        <dbReference type="ChEBI" id="CHEBI:597326"/>
    </cofactor>
</comment>
<reference evidence="8" key="1">
    <citation type="submission" date="2018-05" db="EMBL/GenBank/DDBJ databases">
        <authorList>
            <person name="Lanie J.A."/>
            <person name="Ng W.-L."/>
            <person name="Kazmierczak K.M."/>
            <person name="Andrzejewski T.M."/>
            <person name="Davidsen T.M."/>
            <person name="Wayne K.J."/>
            <person name="Tettelin H."/>
            <person name="Glass J.I."/>
            <person name="Rusch D."/>
            <person name="Podicherti R."/>
            <person name="Tsui H.-C.T."/>
            <person name="Winkler M.E."/>
        </authorList>
    </citation>
    <scope>NUCLEOTIDE SEQUENCE</scope>
</reference>
<dbReference type="Pfam" id="PF00266">
    <property type="entry name" value="Aminotran_5"/>
    <property type="match status" value="1"/>
</dbReference>
<dbReference type="InterPro" id="IPR015421">
    <property type="entry name" value="PyrdxlP-dep_Trfase_major"/>
</dbReference>